<protein>
    <recommendedName>
        <fullName evidence="1">DUF6927 domain-containing protein</fullName>
    </recommendedName>
</protein>
<dbReference type="Pfam" id="PF21992">
    <property type="entry name" value="DUF6927"/>
    <property type="match status" value="1"/>
</dbReference>
<evidence type="ECO:0000259" key="1">
    <source>
        <dbReference type="Pfam" id="PF21992"/>
    </source>
</evidence>
<dbReference type="RefSeq" id="WP_238240310.1">
    <property type="nucleotide sequence ID" value="NZ_BPQQ01000066.1"/>
</dbReference>
<reference evidence="2" key="2">
    <citation type="submission" date="2021-08" db="EMBL/GenBank/DDBJ databases">
        <authorList>
            <person name="Tani A."/>
            <person name="Ola A."/>
            <person name="Ogura Y."/>
            <person name="Katsura K."/>
            <person name="Hayashi T."/>
        </authorList>
    </citation>
    <scope>NUCLEOTIDE SEQUENCE</scope>
    <source>
        <strain evidence="2">DSM 17168</strain>
    </source>
</reference>
<dbReference type="EMBL" id="BPQQ01000066">
    <property type="protein sequence ID" value="GJE02979.1"/>
    <property type="molecule type" value="Genomic_DNA"/>
</dbReference>
<organism evidence="2 3">
    <name type="scientific">Methylobacterium isbiliense</name>
    <dbReference type="NCBI Taxonomy" id="315478"/>
    <lineage>
        <taxon>Bacteria</taxon>
        <taxon>Pseudomonadati</taxon>
        <taxon>Pseudomonadota</taxon>
        <taxon>Alphaproteobacteria</taxon>
        <taxon>Hyphomicrobiales</taxon>
        <taxon>Methylobacteriaceae</taxon>
        <taxon>Methylobacterium</taxon>
    </lineage>
</organism>
<reference evidence="2" key="1">
    <citation type="journal article" date="2021" name="Front. Microbiol.">
        <title>Comprehensive Comparative Genomics and Phenotyping of Methylobacterium Species.</title>
        <authorList>
            <person name="Alessa O."/>
            <person name="Ogura Y."/>
            <person name="Fujitani Y."/>
            <person name="Takami H."/>
            <person name="Hayashi T."/>
            <person name="Sahin N."/>
            <person name="Tani A."/>
        </authorList>
    </citation>
    <scope>NUCLEOTIDE SEQUENCE</scope>
    <source>
        <strain evidence="2">DSM 17168</strain>
    </source>
</reference>
<keyword evidence="3" id="KW-1185">Reference proteome</keyword>
<proteinExistence type="predicted"/>
<evidence type="ECO:0000313" key="3">
    <source>
        <dbReference type="Proteomes" id="UP001055153"/>
    </source>
</evidence>
<name>A0ABQ4SMK4_9HYPH</name>
<dbReference type="Proteomes" id="UP001055153">
    <property type="component" value="Unassembled WGS sequence"/>
</dbReference>
<accession>A0ABQ4SMK4</accession>
<evidence type="ECO:0000313" key="2">
    <source>
        <dbReference type="EMBL" id="GJE02979.1"/>
    </source>
</evidence>
<feature type="domain" description="DUF6927" evidence="1">
    <location>
        <begin position="105"/>
        <end position="184"/>
    </location>
</feature>
<comment type="caution">
    <text evidence="2">The sequence shown here is derived from an EMBL/GenBank/DDBJ whole genome shotgun (WGS) entry which is preliminary data.</text>
</comment>
<gene>
    <name evidence="2" type="ORF">GMJLKIPL_4929</name>
</gene>
<dbReference type="InterPro" id="IPR053845">
    <property type="entry name" value="DUF6927"/>
</dbReference>
<sequence>MGWLYMRSIGSHSGPRQYLDDQFTSERPELRCRVLRSALVSKRVYYAAVEFLRPEVPREVAAIVCLIRYNPRDRDGTVFGYKDMDEGMGPCEAECPEQILDLLTPTDRQHALAWRARCRRNAAVRRARAAKPAPRPGQTIVFDRPLAFQDGRSLDRFEVVANTRSRGTMLFRDPKEGALYRIPNVRRLDYRLDEPAT</sequence>